<accession>A0A3R9EL95</accession>
<comment type="similarity">
    <text evidence="1">Belongs to the LysR transcriptional regulatory family.</text>
</comment>
<dbReference type="InterPro" id="IPR036390">
    <property type="entry name" value="WH_DNA-bd_sf"/>
</dbReference>
<dbReference type="OrthoDB" id="4140098at2"/>
<comment type="caution">
    <text evidence="6">The sequence shown here is derived from an EMBL/GenBank/DDBJ whole genome shotgun (WGS) entry which is preliminary data.</text>
</comment>
<keyword evidence="4" id="KW-0804">Transcription</keyword>
<dbReference type="Gene3D" id="1.10.10.10">
    <property type="entry name" value="Winged helix-like DNA-binding domain superfamily/Winged helix DNA-binding domain"/>
    <property type="match status" value="1"/>
</dbReference>
<dbReference type="Pfam" id="PF03466">
    <property type="entry name" value="LysR_substrate"/>
    <property type="match status" value="1"/>
</dbReference>
<sequence>MDLRVLRYFIAVAEERHVGRAAGRLHMAQPPLSRAVRGLEDELGATLFERTPKGVTLTAAGAVLYDEAVALLARADRIPDHVTAAAGAATLTVGTLADTAEHAGARLVALFRDRHPHVDVRVHETDLADPTAGLRTGLVDVALTRTPFEGKGISVHVLRRVHTGVVLRTDDPLAARPSVSTSDLSGRRWIRLPDGTDPTWAAYWTSGVPGGPVVRTIQECLQAVLWNGISAFAPVGQPLPPGLTVIPVADRPPSDLVVAWPKSGGGPLVRGFVRVAASLSPADWTQ</sequence>
<dbReference type="InterPro" id="IPR005119">
    <property type="entry name" value="LysR_subst-bd"/>
</dbReference>
<evidence type="ECO:0000313" key="7">
    <source>
        <dbReference type="Proteomes" id="UP000267081"/>
    </source>
</evidence>
<dbReference type="PANTHER" id="PTHR30346">
    <property type="entry name" value="TRANSCRIPTIONAL DUAL REGULATOR HCAR-RELATED"/>
    <property type="match status" value="1"/>
</dbReference>
<gene>
    <name evidence="6" type="ORF">EIY87_36790</name>
</gene>
<dbReference type="PRINTS" id="PR00039">
    <property type="entry name" value="HTHLYSR"/>
</dbReference>
<dbReference type="GO" id="GO:0032993">
    <property type="term" value="C:protein-DNA complex"/>
    <property type="evidence" value="ECO:0007669"/>
    <property type="project" value="TreeGrafter"/>
</dbReference>
<reference evidence="6 7" key="1">
    <citation type="submission" date="2018-12" db="EMBL/GenBank/DDBJ databases">
        <title>Amycolatopsis eburnea sp. nov. actinomycete associate with arbuscular mycorrhiza fungal spore.</title>
        <authorList>
            <person name="Lumyong S."/>
            <person name="Chaiya L."/>
        </authorList>
    </citation>
    <scope>NUCLEOTIDE SEQUENCE [LARGE SCALE GENOMIC DNA]</scope>
    <source>
        <strain evidence="6 7">GLM-1</strain>
    </source>
</reference>
<feature type="domain" description="HTH lysR-type" evidence="5">
    <location>
        <begin position="1"/>
        <end position="58"/>
    </location>
</feature>
<dbReference type="GO" id="GO:0003677">
    <property type="term" value="F:DNA binding"/>
    <property type="evidence" value="ECO:0007669"/>
    <property type="project" value="UniProtKB-KW"/>
</dbReference>
<dbReference type="SUPFAM" id="SSF46785">
    <property type="entry name" value="Winged helix' DNA-binding domain"/>
    <property type="match status" value="1"/>
</dbReference>
<dbReference type="Pfam" id="PF00126">
    <property type="entry name" value="HTH_1"/>
    <property type="match status" value="1"/>
</dbReference>
<evidence type="ECO:0000256" key="1">
    <source>
        <dbReference type="ARBA" id="ARBA00009437"/>
    </source>
</evidence>
<organism evidence="6 7">
    <name type="scientific">Amycolatopsis eburnea</name>
    <dbReference type="NCBI Taxonomy" id="2267691"/>
    <lineage>
        <taxon>Bacteria</taxon>
        <taxon>Bacillati</taxon>
        <taxon>Actinomycetota</taxon>
        <taxon>Actinomycetes</taxon>
        <taxon>Pseudonocardiales</taxon>
        <taxon>Pseudonocardiaceae</taxon>
        <taxon>Amycolatopsis</taxon>
    </lineage>
</organism>
<evidence type="ECO:0000256" key="3">
    <source>
        <dbReference type="ARBA" id="ARBA00023125"/>
    </source>
</evidence>
<evidence type="ECO:0000313" key="6">
    <source>
        <dbReference type="EMBL" id="RSD10418.1"/>
    </source>
</evidence>
<evidence type="ECO:0000256" key="4">
    <source>
        <dbReference type="ARBA" id="ARBA00023163"/>
    </source>
</evidence>
<dbReference type="EMBL" id="RSEC01000060">
    <property type="protein sequence ID" value="RSD10418.1"/>
    <property type="molecule type" value="Genomic_DNA"/>
</dbReference>
<protein>
    <submittedName>
        <fullName evidence="6">LysR family transcriptional regulator</fullName>
    </submittedName>
</protein>
<dbReference type="Proteomes" id="UP000267081">
    <property type="component" value="Unassembled WGS sequence"/>
</dbReference>
<dbReference type="FunFam" id="1.10.10.10:FF:000001">
    <property type="entry name" value="LysR family transcriptional regulator"/>
    <property type="match status" value="1"/>
</dbReference>
<keyword evidence="3" id="KW-0238">DNA-binding</keyword>
<dbReference type="RefSeq" id="WP_125314574.1">
    <property type="nucleotide sequence ID" value="NZ_RSEC01000060.1"/>
</dbReference>
<dbReference type="PROSITE" id="PS50931">
    <property type="entry name" value="HTH_LYSR"/>
    <property type="match status" value="1"/>
</dbReference>
<keyword evidence="7" id="KW-1185">Reference proteome</keyword>
<evidence type="ECO:0000259" key="5">
    <source>
        <dbReference type="PROSITE" id="PS50931"/>
    </source>
</evidence>
<dbReference type="InterPro" id="IPR036388">
    <property type="entry name" value="WH-like_DNA-bd_sf"/>
</dbReference>
<evidence type="ECO:0000256" key="2">
    <source>
        <dbReference type="ARBA" id="ARBA00023015"/>
    </source>
</evidence>
<dbReference type="GO" id="GO:0003700">
    <property type="term" value="F:DNA-binding transcription factor activity"/>
    <property type="evidence" value="ECO:0007669"/>
    <property type="project" value="InterPro"/>
</dbReference>
<dbReference type="AlphaFoldDB" id="A0A3R9EL95"/>
<keyword evidence="2" id="KW-0805">Transcription regulation</keyword>
<name>A0A3R9EL95_9PSEU</name>
<proteinExistence type="inferred from homology"/>
<dbReference type="InterPro" id="IPR000847">
    <property type="entry name" value="LysR_HTH_N"/>
</dbReference>
<dbReference type="PANTHER" id="PTHR30346:SF0">
    <property type="entry name" value="HCA OPERON TRANSCRIPTIONAL ACTIVATOR HCAR"/>
    <property type="match status" value="1"/>
</dbReference>
<dbReference type="Gene3D" id="3.40.190.10">
    <property type="entry name" value="Periplasmic binding protein-like II"/>
    <property type="match status" value="2"/>
</dbReference>
<dbReference type="SUPFAM" id="SSF53850">
    <property type="entry name" value="Periplasmic binding protein-like II"/>
    <property type="match status" value="1"/>
</dbReference>